<name>A0ABN3MGR0_9ACTN</name>
<sequence>MPPDAPGSRIRDLGTSNTPRSFDRLMRGILVNTTMTTARTEADRPGAAAVPAGSTGALPADHRFALLTALAGLEPKSAQRYSTDPASVLAEFGPAAEPVYGGGDFVRELVIEDLDRPGASDGLAGCRCYVPLARETGMVPA</sequence>
<reference evidence="1 2" key="1">
    <citation type="journal article" date="2019" name="Int. J. Syst. Evol. Microbiol.">
        <title>The Global Catalogue of Microorganisms (GCM) 10K type strain sequencing project: providing services to taxonomists for standard genome sequencing and annotation.</title>
        <authorList>
            <consortium name="The Broad Institute Genomics Platform"/>
            <consortium name="The Broad Institute Genome Sequencing Center for Infectious Disease"/>
            <person name="Wu L."/>
            <person name="Ma J."/>
        </authorList>
    </citation>
    <scope>NUCLEOTIDE SEQUENCE [LARGE SCALE GENOMIC DNA]</scope>
    <source>
        <strain evidence="1 2">JCM 5062</strain>
    </source>
</reference>
<protein>
    <submittedName>
        <fullName evidence="1">Uncharacterized protein</fullName>
    </submittedName>
</protein>
<evidence type="ECO:0000313" key="1">
    <source>
        <dbReference type="EMBL" id="GAA2501849.1"/>
    </source>
</evidence>
<dbReference type="Proteomes" id="UP001499942">
    <property type="component" value="Unassembled WGS sequence"/>
</dbReference>
<gene>
    <name evidence="1" type="ORF">GCM10010393_37810</name>
</gene>
<organism evidence="1 2">
    <name type="scientific">Streptomyces gobitricini</name>
    <dbReference type="NCBI Taxonomy" id="68211"/>
    <lineage>
        <taxon>Bacteria</taxon>
        <taxon>Bacillati</taxon>
        <taxon>Actinomycetota</taxon>
        <taxon>Actinomycetes</taxon>
        <taxon>Kitasatosporales</taxon>
        <taxon>Streptomycetaceae</taxon>
        <taxon>Streptomyces</taxon>
    </lineage>
</organism>
<dbReference type="EMBL" id="BAAASR010000020">
    <property type="protein sequence ID" value="GAA2501849.1"/>
    <property type="molecule type" value="Genomic_DNA"/>
</dbReference>
<keyword evidence="2" id="KW-1185">Reference proteome</keyword>
<proteinExistence type="predicted"/>
<comment type="caution">
    <text evidence="1">The sequence shown here is derived from an EMBL/GenBank/DDBJ whole genome shotgun (WGS) entry which is preliminary data.</text>
</comment>
<accession>A0ABN3MGR0</accession>
<evidence type="ECO:0000313" key="2">
    <source>
        <dbReference type="Proteomes" id="UP001499942"/>
    </source>
</evidence>